<evidence type="ECO:0000313" key="4">
    <source>
        <dbReference type="Proteomes" id="UP000499080"/>
    </source>
</evidence>
<keyword evidence="1" id="KW-0732">Signal</keyword>
<organism evidence="3 4">
    <name type="scientific">Araneus ventricosus</name>
    <name type="common">Orbweaver spider</name>
    <name type="synonym">Epeira ventricosa</name>
    <dbReference type="NCBI Taxonomy" id="182803"/>
    <lineage>
        <taxon>Eukaryota</taxon>
        <taxon>Metazoa</taxon>
        <taxon>Ecdysozoa</taxon>
        <taxon>Arthropoda</taxon>
        <taxon>Chelicerata</taxon>
        <taxon>Arachnida</taxon>
        <taxon>Araneae</taxon>
        <taxon>Araneomorphae</taxon>
        <taxon>Entelegynae</taxon>
        <taxon>Araneoidea</taxon>
        <taxon>Araneidae</taxon>
        <taxon>Araneus</taxon>
    </lineage>
</organism>
<protein>
    <recommendedName>
        <fullName evidence="2">DUF4773 domain-containing protein</fullName>
    </recommendedName>
</protein>
<feature type="domain" description="DUF4773" evidence="2">
    <location>
        <begin position="36"/>
        <end position="150"/>
    </location>
</feature>
<name>A0A4Y2ES63_ARAVE</name>
<accession>A0A4Y2ES63</accession>
<feature type="signal peptide" evidence="1">
    <location>
        <begin position="1"/>
        <end position="22"/>
    </location>
</feature>
<evidence type="ECO:0000259" key="2">
    <source>
        <dbReference type="Pfam" id="PF15998"/>
    </source>
</evidence>
<evidence type="ECO:0000256" key="1">
    <source>
        <dbReference type="SAM" id="SignalP"/>
    </source>
</evidence>
<dbReference type="AlphaFoldDB" id="A0A4Y2ES63"/>
<dbReference type="Proteomes" id="UP000499080">
    <property type="component" value="Unassembled WGS sequence"/>
</dbReference>
<gene>
    <name evidence="3" type="ORF">AVEN_150069_1</name>
</gene>
<reference evidence="3 4" key="1">
    <citation type="journal article" date="2019" name="Sci. Rep.">
        <title>Orb-weaving spider Araneus ventricosus genome elucidates the spidroin gene catalogue.</title>
        <authorList>
            <person name="Kono N."/>
            <person name="Nakamura H."/>
            <person name="Ohtoshi R."/>
            <person name="Moran D.A.P."/>
            <person name="Shinohara A."/>
            <person name="Yoshida Y."/>
            <person name="Fujiwara M."/>
            <person name="Mori M."/>
            <person name="Tomita M."/>
            <person name="Arakawa K."/>
        </authorList>
    </citation>
    <scope>NUCLEOTIDE SEQUENCE [LARGE SCALE GENOMIC DNA]</scope>
</reference>
<feature type="chain" id="PRO_5021411096" description="DUF4773 domain-containing protein" evidence="1">
    <location>
        <begin position="23"/>
        <end position="174"/>
    </location>
</feature>
<dbReference type="EMBL" id="BGPR01000698">
    <property type="protein sequence ID" value="GBM32080.1"/>
    <property type="molecule type" value="Genomic_DNA"/>
</dbReference>
<comment type="caution">
    <text evidence="3">The sequence shown here is derived from an EMBL/GenBank/DDBJ whole genome shotgun (WGS) entry which is preliminary data.</text>
</comment>
<sequence>MKVLAFSSAVFFVITFFYALQAEVQTHKYEDSSYGCICENYTCGCCAHIEAPRVGLNDTGCVNLTYLPDQYGISFTMTIDNLTIYNETVSARNPPPACFGAPILKEYADLCLHFYDLDVSRTKMHGCAQLEARLHHVVVGSYKLGCWTIGGLRWKSYHVKLIQQIRLKHMRNVS</sequence>
<proteinExistence type="predicted"/>
<evidence type="ECO:0000313" key="3">
    <source>
        <dbReference type="EMBL" id="GBM32080.1"/>
    </source>
</evidence>
<keyword evidence="4" id="KW-1185">Reference proteome</keyword>
<dbReference type="Pfam" id="PF15998">
    <property type="entry name" value="DUF4773"/>
    <property type="match status" value="1"/>
</dbReference>
<dbReference type="InterPro" id="IPR031941">
    <property type="entry name" value="DUF4773"/>
</dbReference>
<dbReference type="PANTHER" id="PTHR36299">
    <property type="entry name" value="AGAP008005-PA"/>
    <property type="match status" value="1"/>
</dbReference>
<dbReference type="OrthoDB" id="5952164at2759"/>
<dbReference type="PANTHER" id="PTHR36299:SF2">
    <property type="entry name" value="DUF4773 DOMAIN-CONTAINING PROTEIN"/>
    <property type="match status" value="1"/>
</dbReference>